<accession>X1CN96</accession>
<proteinExistence type="predicted"/>
<gene>
    <name evidence="1" type="ORF">S01H4_59624</name>
</gene>
<sequence length="200" mass="20671">GGDLDVNGNNITSDTGFLMVHTGDTALDVFAIGSSGGKLTKASGNQRFLEVLPNINQSGSATYTILDIDVTETATGSGSHNFFDFRVSSTSKITGNSAGTIIMTGDLMMEEKADHSSTPEAGYGYLWTKNTAPSTLIFTDDAGTDFQLGVGSSGGLLADGSVPLTGNWTTGAFDIDMTGGDLTVDGISTVALSGDDVRFW</sequence>
<evidence type="ECO:0000313" key="1">
    <source>
        <dbReference type="EMBL" id="GAH09906.1"/>
    </source>
</evidence>
<name>X1CN96_9ZZZZ</name>
<comment type="caution">
    <text evidence="1">The sequence shown here is derived from an EMBL/GenBank/DDBJ whole genome shotgun (WGS) entry which is preliminary data.</text>
</comment>
<feature type="non-terminal residue" evidence="1">
    <location>
        <position position="200"/>
    </location>
</feature>
<feature type="non-terminal residue" evidence="1">
    <location>
        <position position="1"/>
    </location>
</feature>
<organism evidence="1">
    <name type="scientific">marine sediment metagenome</name>
    <dbReference type="NCBI Taxonomy" id="412755"/>
    <lineage>
        <taxon>unclassified sequences</taxon>
        <taxon>metagenomes</taxon>
        <taxon>ecological metagenomes</taxon>
    </lineage>
</organism>
<reference evidence="1" key="1">
    <citation type="journal article" date="2014" name="Front. Microbiol.">
        <title>High frequency of phylogenetically diverse reductive dehalogenase-homologous genes in deep subseafloor sedimentary metagenomes.</title>
        <authorList>
            <person name="Kawai M."/>
            <person name="Futagami T."/>
            <person name="Toyoda A."/>
            <person name="Takaki Y."/>
            <person name="Nishi S."/>
            <person name="Hori S."/>
            <person name="Arai W."/>
            <person name="Tsubouchi T."/>
            <person name="Morono Y."/>
            <person name="Uchiyama I."/>
            <person name="Ito T."/>
            <person name="Fujiyama A."/>
            <person name="Inagaki F."/>
            <person name="Takami H."/>
        </authorList>
    </citation>
    <scope>NUCLEOTIDE SEQUENCE</scope>
    <source>
        <strain evidence="1">Expedition CK06-06</strain>
    </source>
</reference>
<dbReference type="EMBL" id="BART01034997">
    <property type="protein sequence ID" value="GAH09906.1"/>
    <property type="molecule type" value="Genomic_DNA"/>
</dbReference>
<dbReference type="AlphaFoldDB" id="X1CN96"/>
<protein>
    <submittedName>
        <fullName evidence="1">Uncharacterized protein</fullName>
    </submittedName>
</protein>